<name>A0A7I4XXB0_HAECO</name>
<dbReference type="InterPro" id="IPR041426">
    <property type="entry name" value="Mos1_HTH"/>
</dbReference>
<sequence>MIHLADIKGGHGQLSILNYFSTSTIPTSTFFISTLFKNQSSSNGRVMELNRGHFRAIIFYKFRRGLTQQQCMDELSSIAGDEAPPRASVYRWSSEFTRGRSSLEDEFLEVDQNQYLFRKPLFAFVAQTNTARPSCDLS</sequence>
<evidence type="ECO:0000313" key="2">
    <source>
        <dbReference type="Proteomes" id="UP000025227"/>
    </source>
</evidence>
<organism evidence="2 3">
    <name type="scientific">Haemonchus contortus</name>
    <name type="common">Barber pole worm</name>
    <dbReference type="NCBI Taxonomy" id="6289"/>
    <lineage>
        <taxon>Eukaryota</taxon>
        <taxon>Metazoa</taxon>
        <taxon>Ecdysozoa</taxon>
        <taxon>Nematoda</taxon>
        <taxon>Chromadorea</taxon>
        <taxon>Rhabditida</taxon>
        <taxon>Rhabditina</taxon>
        <taxon>Rhabditomorpha</taxon>
        <taxon>Strongyloidea</taxon>
        <taxon>Trichostrongylidae</taxon>
        <taxon>Haemonchus</taxon>
    </lineage>
</organism>
<reference evidence="3" key="1">
    <citation type="submission" date="2020-12" db="UniProtKB">
        <authorList>
            <consortium name="WormBaseParasite"/>
        </authorList>
    </citation>
    <scope>IDENTIFICATION</scope>
    <source>
        <strain evidence="3">MHco3</strain>
    </source>
</reference>
<dbReference type="AlphaFoldDB" id="A0A7I4XXB0"/>
<feature type="domain" description="Mos1 transposase HTH" evidence="1">
    <location>
        <begin position="53"/>
        <end position="99"/>
    </location>
</feature>
<proteinExistence type="predicted"/>
<dbReference type="Pfam" id="PF17906">
    <property type="entry name" value="HTH_48"/>
    <property type="match status" value="1"/>
</dbReference>
<dbReference type="Gene3D" id="1.10.10.1450">
    <property type="match status" value="1"/>
</dbReference>
<keyword evidence="2" id="KW-1185">Reference proteome</keyword>
<evidence type="ECO:0000313" key="3">
    <source>
        <dbReference type="WBParaSite" id="HCON_00024270-00001"/>
    </source>
</evidence>
<protein>
    <submittedName>
        <fullName evidence="3">HTH_48 domain-containing protein</fullName>
    </submittedName>
</protein>
<evidence type="ECO:0000259" key="1">
    <source>
        <dbReference type="Pfam" id="PF17906"/>
    </source>
</evidence>
<dbReference type="WBParaSite" id="HCON_00024270-00001">
    <property type="protein sequence ID" value="HCON_00024270-00001"/>
    <property type="gene ID" value="HCON_00024270"/>
</dbReference>
<accession>A0A7I4XXB0</accession>
<dbReference type="OrthoDB" id="10017160at2759"/>
<dbReference type="Proteomes" id="UP000025227">
    <property type="component" value="Unplaced"/>
</dbReference>